<evidence type="ECO:0000313" key="3">
    <source>
        <dbReference type="EMBL" id="WOX27889.1"/>
    </source>
</evidence>
<accession>A0A8I2KMQ2</accession>
<dbReference type="EMBL" id="CP137578">
    <property type="protein sequence ID" value="WOX27889.1"/>
    <property type="molecule type" value="Genomic_DNA"/>
</dbReference>
<reference evidence="3 5" key="2">
    <citation type="submission" date="2023-10" db="EMBL/GenBank/DDBJ databases">
        <title>To unveil natural product biosynthetic capacity in Pseudoalteromonas.</title>
        <authorList>
            <person name="Wang J."/>
        </authorList>
    </citation>
    <scope>NUCLEOTIDE SEQUENCE [LARGE SCALE GENOMIC DNA]</scope>
    <source>
        <strain evidence="3 5">DSM 15914</strain>
    </source>
</reference>
<feature type="transmembrane region" description="Helical" evidence="1">
    <location>
        <begin position="56"/>
        <end position="74"/>
    </location>
</feature>
<gene>
    <name evidence="2" type="ORF">F9Y85_17045</name>
    <name evidence="3" type="ORF">R5H13_14690</name>
</gene>
<keyword evidence="5" id="KW-1185">Reference proteome</keyword>
<feature type="transmembrane region" description="Helical" evidence="1">
    <location>
        <begin position="12"/>
        <end position="36"/>
    </location>
</feature>
<keyword evidence="1" id="KW-0472">Membrane</keyword>
<keyword evidence="1" id="KW-0812">Transmembrane</keyword>
<dbReference type="RefSeq" id="WP_193522242.1">
    <property type="nucleotide sequence ID" value="NZ_CBCSDF010000012.1"/>
</dbReference>
<evidence type="ECO:0000313" key="2">
    <source>
        <dbReference type="EMBL" id="NLR22984.1"/>
    </source>
</evidence>
<protein>
    <submittedName>
        <fullName evidence="2">Uncharacterized protein</fullName>
    </submittedName>
</protein>
<evidence type="ECO:0000313" key="4">
    <source>
        <dbReference type="Proteomes" id="UP000646877"/>
    </source>
</evidence>
<evidence type="ECO:0000256" key="1">
    <source>
        <dbReference type="SAM" id="Phobius"/>
    </source>
</evidence>
<proteinExistence type="predicted"/>
<dbReference type="PROSITE" id="PS51257">
    <property type="entry name" value="PROKAR_LIPOPROTEIN"/>
    <property type="match status" value="1"/>
</dbReference>
<organism evidence="2 4">
    <name type="scientific">Pseudoalteromonas maricaloris</name>
    <dbReference type="NCBI Taxonomy" id="184924"/>
    <lineage>
        <taxon>Bacteria</taxon>
        <taxon>Pseudomonadati</taxon>
        <taxon>Pseudomonadota</taxon>
        <taxon>Gammaproteobacteria</taxon>
        <taxon>Alteromonadales</taxon>
        <taxon>Pseudoalteromonadaceae</taxon>
        <taxon>Pseudoalteromonas</taxon>
    </lineage>
</organism>
<dbReference type="Proteomes" id="UP001304419">
    <property type="component" value="Chromosome 1"/>
</dbReference>
<dbReference type="AlphaFoldDB" id="A0A8I2KMQ2"/>
<reference evidence="2" key="1">
    <citation type="submission" date="2019-10" db="EMBL/GenBank/DDBJ databases">
        <authorList>
            <person name="Paulsen S."/>
        </authorList>
    </citation>
    <scope>NUCLEOTIDE SEQUENCE</scope>
    <source>
        <strain evidence="2">LMG 19692</strain>
    </source>
</reference>
<sequence>MQNKVTSLKFSINLVVFIGVSFLMIGCLLFLAAKLLNTDVLSLQSAMLNFFREYSLLFFVLRAFLVWIYCFVYLPNKVYEQLRQHNPLISKEAIEKQCKPLRQQIISIYFLNEVLLAFWG</sequence>
<name>A0A8I2KMQ2_9GAMM</name>
<dbReference type="Proteomes" id="UP000646877">
    <property type="component" value="Unassembled WGS sequence"/>
</dbReference>
<dbReference type="EMBL" id="WEIA01000011">
    <property type="protein sequence ID" value="NLR22984.1"/>
    <property type="molecule type" value="Genomic_DNA"/>
</dbReference>
<keyword evidence="1" id="KW-1133">Transmembrane helix</keyword>
<evidence type="ECO:0000313" key="5">
    <source>
        <dbReference type="Proteomes" id="UP001304419"/>
    </source>
</evidence>